<evidence type="ECO:0000256" key="7">
    <source>
        <dbReference type="ARBA" id="ARBA00023136"/>
    </source>
</evidence>
<feature type="transmembrane region" description="Helical" evidence="9">
    <location>
        <begin position="186"/>
        <end position="205"/>
    </location>
</feature>
<keyword evidence="5" id="KW-0029">Amino-acid transport</keyword>
<organism evidence="10 11">
    <name type="scientific">Roseivivax sediminis</name>
    <dbReference type="NCBI Taxonomy" id="936889"/>
    <lineage>
        <taxon>Bacteria</taxon>
        <taxon>Pseudomonadati</taxon>
        <taxon>Pseudomonadota</taxon>
        <taxon>Alphaproteobacteria</taxon>
        <taxon>Rhodobacterales</taxon>
        <taxon>Roseobacteraceae</taxon>
        <taxon>Roseivivax</taxon>
    </lineage>
</organism>
<dbReference type="AlphaFoldDB" id="A0A1I2CS31"/>
<keyword evidence="7 9" id="KW-0472">Membrane</keyword>
<dbReference type="CDD" id="cd06582">
    <property type="entry name" value="TM_PBP1_LivH_like"/>
    <property type="match status" value="1"/>
</dbReference>
<evidence type="ECO:0000256" key="8">
    <source>
        <dbReference type="ARBA" id="ARBA00037998"/>
    </source>
</evidence>
<feature type="transmembrane region" description="Helical" evidence="9">
    <location>
        <begin position="94"/>
        <end position="117"/>
    </location>
</feature>
<dbReference type="PANTHER" id="PTHR11795:SF447">
    <property type="entry name" value="ABC TRANSPORTER PERMEASE PROTEIN"/>
    <property type="match status" value="1"/>
</dbReference>
<keyword evidence="11" id="KW-1185">Reference proteome</keyword>
<dbReference type="Proteomes" id="UP000325289">
    <property type="component" value="Unassembled WGS sequence"/>
</dbReference>
<dbReference type="GO" id="GO:0006865">
    <property type="term" value="P:amino acid transport"/>
    <property type="evidence" value="ECO:0007669"/>
    <property type="project" value="UniProtKB-KW"/>
</dbReference>
<reference evidence="10 11" key="1">
    <citation type="submission" date="2016-10" db="EMBL/GenBank/DDBJ databases">
        <authorList>
            <person name="Varghese N."/>
            <person name="Submissions S."/>
        </authorList>
    </citation>
    <scope>NUCLEOTIDE SEQUENCE [LARGE SCALE GENOMIC DNA]</scope>
    <source>
        <strain evidence="11">YIM D21,KCTC 23444,ACCC 10710</strain>
    </source>
</reference>
<dbReference type="PANTHER" id="PTHR11795">
    <property type="entry name" value="BRANCHED-CHAIN AMINO ACID TRANSPORT SYSTEM PERMEASE PROTEIN LIVH"/>
    <property type="match status" value="1"/>
</dbReference>
<evidence type="ECO:0000256" key="9">
    <source>
        <dbReference type="SAM" id="Phobius"/>
    </source>
</evidence>
<dbReference type="EMBL" id="FOMS01000014">
    <property type="protein sequence ID" value="SFE70982.1"/>
    <property type="molecule type" value="Genomic_DNA"/>
</dbReference>
<evidence type="ECO:0000256" key="2">
    <source>
        <dbReference type="ARBA" id="ARBA00022448"/>
    </source>
</evidence>
<keyword evidence="4 9" id="KW-0812">Transmembrane</keyword>
<protein>
    <submittedName>
        <fullName evidence="10">Amino acid/amide ABC transporter membrane protein 1, HAAT family</fullName>
    </submittedName>
</protein>
<proteinExistence type="inferred from homology"/>
<evidence type="ECO:0000256" key="1">
    <source>
        <dbReference type="ARBA" id="ARBA00004651"/>
    </source>
</evidence>
<evidence type="ECO:0000256" key="3">
    <source>
        <dbReference type="ARBA" id="ARBA00022475"/>
    </source>
</evidence>
<feature type="transmembrane region" description="Helical" evidence="9">
    <location>
        <begin position="217"/>
        <end position="241"/>
    </location>
</feature>
<dbReference type="OrthoDB" id="9807115at2"/>
<feature type="transmembrane region" description="Helical" evidence="9">
    <location>
        <begin position="137"/>
        <end position="156"/>
    </location>
</feature>
<keyword evidence="2" id="KW-0813">Transport</keyword>
<dbReference type="RefSeq" id="WP_149757860.1">
    <property type="nucleotide sequence ID" value="NZ_FOMS01000014.1"/>
</dbReference>
<name>A0A1I2CS31_9RHOB</name>
<evidence type="ECO:0000256" key="6">
    <source>
        <dbReference type="ARBA" id="ARBA00022989"/>
    </source>
</evidence>
<dbReference type="Pfam" id="PF02653">
    <property type="entry name" value="BPD_transp_2"/>
    <property type="match status" value="1"/>
</dbReference>
<evidence type="ECO:0000313" key="11">
    <source>
        <dbReference type="Proteomes" id="UP000325289"/>
    </source>
</evidence>
<dbReference type="GO" id="GO:0005886">
    <property type="term" value="C:plasma membrane"/>
    <property type="evidence" value="ECO:0007669"/>
    <property type="project" value="UniProtKB-SubCell"/>
</dbReference>
<keyword evidence="6 9" id="KW-1133">Transmembrane helix</keyword>
<comment type="similarity">
    <text evidence="8">Belongs to the binding-protein-dependent transport system permease family. LivHM subfamily.</text>
</comment>
<dbReference type="InterPro" id="IPR001851">
    <property type="entry name" value="ABC_transp_permease"/>
</dbReference>
<feature type="transmembrane region" description="Helical" evidence="9">
    <location>
        <begin position="6"/>
        <end position="30"/>
    </location>
</feature>
<comment type="subcellular location">
    <subcellularLocation>
        <location evidence="1">Cell membrane</location>
        <topology evidence="1">Multi-pass membrane protein</topology>
    </subcellularLocation>
</comment>
<gene>
    <name evidence="10" type="ORF">SAMN04515678_11457</name>
</gene>
<accession>A0A1I2CS31</accession>
<evidence type="ECO:0000256" key="5">
    <source>
        <dbReference type="ARBA" id="ARBA00022970"/>
    </source>
</evidence>
<sequence length="286" mass="30363">MYDAIIFLYQILFSISLFILISTGLAVIFGMMKVINLAQGEFIMLGAYFALLGEVIGLPFILSVVLAMVGVGLFGVLVERLLIRFLYGRLTDTLLATWGLSLLMIGAVTTFLGPQVAGVSVETGRIAVGEVYSISVYNLYIILVAFAALASCWALWRYTTFGMIARAVMANPGMTSALGVDCHRYYMLTFGIGSAISGLAGAMLAPIVGTQPTMGGLYVAQAFVSVITGGELPFLGTLLAGGLFGTTNGVLSYAYSQVIGEIGVFLIAIVLLRFLPHGMTSQKGRS</sequence>
<feature type="transmembrane region" description="Helical" evidence="9">
    <location>
        <begin position="253"/>
        <end position="275"/>
    </location>
</feature>
<dbReference type="InterPro" id="IPR052157">
    <property type="entry name" value="BCAA_transport_permease"/>
</dbReference>
<evidence type="ECO:0000313" key="10">
    <source>
        <dbReference type="EMBL" id="SFE70982.1"/>
    </source>
</evidence>
<dbReference type="GO" id="GO:0022857">
    <property type="term" value="F:transmembrane transporter activity"/>
    <property type="evidence" value="ECO:0007669"/>
    <property type="project" value="InterPro"/>
</dbReference>
<keyword evidence="3" id="KW-1003">Cell membrane</keyword>
<evidence type="ECO:0000256" key="4">
    <source>
        <dbReference type="ARBA" id="ARBA00022692"/>
    </source>
</evidence>